<proteinExistence type="predicted"/>
<sequence length="121" mass="13098">MNIARCEVAVATYLTAATLVVDLVIMLRRSNKAKWLLIPGILCFHAGLLVLAAVSMVTSEMNNYTIRGMELQMEKGWTFVIACVAGVLTIATGLLSLFAKKGTFPERYQATGFDGPAAIDQ</sequence>
<evidence type="ECO:0000256" key="1">
    <source>
        <dbReference type="SAM" id="Phobius"/>
    </source>
</evidence>
<evidence type="ECO:0000313" key="2">
    <source>
        <dbReference type="Proteomes" id="UP000694888"/>
    </source>
</evidence>
<reference evidence="3" key="1">
    <citation type="submission" date="2025-08" db="UniProtKB">
        <authorList>
            <consortium name="RefSeq"/>
        </authorList>
    </citation>
    <scope>IDENTIFICATION</scope>
</reference>
<feature type="transmembrane region" description="Helical" evidence="1">
    <location>
        <begin position="77"/>
        <end position="99"/>
    </location>
</feature>
<feature type="non-terminal residue" evidence="3">
    <location>
        <position position="121"/>
    </location>
</feature>
<organism evidence="2 3">
    <name type="scientific">Aplysia californica</name>
    <name type="common">California sea hare</name>
    <dbReference type="NCBI Taxonomy" id="6500"/>
    <lineage>
        <taxon>Eukaryota</taxon>
        <taxon>Metazoa</taxon>
        <taxon>Spiralia</taxon>
        <taxon>Lophotrochozoa</taxon>
        <taxon>Mollusca</taxon>
        <taxon>Gastropoda</taxon>
        <taxon>Heterobranchia</taxon>
        <taxon>Euthyneura</taxon>
        <taxon>Tectipleura</taxon>
        <taxon>Aplysiida</taxon>
        <taxon>Aplysioidea</taxon>
        <taxon>Aplysiidae</taxon>
        <taxon>Aplysia</taxon>
    </lineage>
</organism>
<keyword evidence="1" id="KW-0472">Membrane</keyword>
<name>A0ABM1A4H6_APLCA</name>
<keyword evidence="1" id="KW-1133">Transmembrane helix</keyword>
<dbReference type="Proteomes" id="UP000694888">
    <property type="component" value="Unplaced"/>
</dbReference>
<keyword evidence="1" id="KW-0812">Transmembrane</keyword>
<evidence type="ECO:0000313" key="3">
    <source>
        <dbReference type="RefSeq" id="XP_012940680.1"/>
    </source>
</evidence>
<dbReference type="Gene3D" id="1.20.140.150">
    <property type="match status" value="1"/>
</dbReference>
<keyword evidence="2" id="KW-1185">Reference proteome</keyword>
<dbReference type="GeneID" id="101846893"/>
<feature type="transmembrane region" description="Helical" evidence="1">
    <location>
        <begin position="35"/>
        <end position="57"/>
    </location>
</feature>
<dbReference type="RefSeq" id="XP_012940680.1">
    <property type="nucleotide sequence ID" value="XM_013085226.1"/>
</dbReference>
<gene>
    <name evidence="3" type="primary">LOC101846893</name>
</gene>
<accession>A0ABM1A4H6</accession>
<protein>
    <submittedName>
        <fullName evidence="3">Uncharacterized protein LOC101846893</fullName>
    </submittedName>
</protein>